<dbReference type="AlphaFoldDB" id="A0A9D4K7V5"/>
<reference evidence="1" key="2">
    <citation type="submission" date="2020-11" db="EMBL/GenBank/DDBJ databases">
        <authorList>
            <person name="McCartney M.A."/>
            <person name="Auch B."/>
            <person name="Kono T."/>
            <person name="Mallez S."/>
            <person name="Becker A."/>
            <person name="Gohl D.M."/>
            <person name="Silverstein K.A.T."/>
            <person name="Koren S."/>
            <person name="Bechman K.B."/>
            <person name="Herman A."/>
            <person name="Abrahante J.E."/>
            <person name="Garbe J."/>
        </authorList>
    </citation>
    <scope>NUCLEOTIDE SEQUENCE</scope>
    <source>
        <strain evidence="1">Duluth1</strain>
        <tissue evidence="1">Whole animal</tissue>
    </source>
</reference>
<comment type="caution">
    <text evidence="1">The sequence shown here is derived from an EMBL/GenBank/DDBJ whole genome shotgun (WGS) entry which is preliminary data.</text>
</comment>
<evidence type="ECO:0000313" key="1">
    <source>
        <dbReference type="EMBL" id="KAH3834579.1"/>
    </source>
</evidence>
<name>A0A9D4K7V5_DREPO</name>
<protein>
    <submittedName>
        <fullName evidence="1">Uncharacterized protein</fullName>
    </submittedName>
</protein>
<keyword evidence="2" id="KW-1185">Reference proteome</keyword>
<sequence length="119" mass="13557">MLIPKPGKHLCCMKQLQLRRRIEKGEGLLKEEYYSPEELSPENQIKLIDPLLLCFINWLSSKSELDNGTDANEQTVSQKVISIASDITYLVNPSVITPKHLGLTVYLYHTFGAKKLIEQ</sequence>
<evidence type="ECO:0000313" key="2">
    <source>
        <dbReference type="Proteomes" id="UP000828390"/>
    </source>
</evidence>
<accession>A0A9D4K7V5</accession>
<dbReference type="Proteomes" id="UP000828390">
    <property type="component" value="Unassembled WGS sequence"/>
</dbReference>
<organism evidence="1 2">
    <name type="scientific">Dreissena polymorpha</name>
    <name type="common">Zebra mussel</name>
    <name type="synonym">Mytilus polymorpha</name>
    <dbReference type="NCBI Taxonomy" id="45954"/>
    <lineage>
        <taxon>Eukaryota</taxon>
        <taxon>Metazoa</taxon>
        <taxon>Spiralia</taxon>
        <taxon>Lophotrochozoa</taxon>
        <taxon>Mollusca</taxon>
        <taxon>Bivalvia</taxon>
        <taxon>Autobranchia</taxon>
        <taxon>Heteroconchia</taxon>
        <taxon>Euheterodonta</taxon>
        <taxon>Imparidentia</taxon>
        <taxon>Neoheterodontei</taxon>
        <taxon>Myida</taxon>
        <taxon>Dreissenoidea</taxon>
        <taxon>Dreissenidae</taxon>
        <taxon>Dreissena</taxon>
    </lineage>
</organism>
<reference evidence="1" key="1">
    <citation type="journal article" date="2019" name="bioRxiv">
        <title>The Genome of the Zebra Mussel, Dreissena polymorpha: A Resource for Invasive Species Research.</title>
        <authorList>
            <person name="McCartney M.A."/>
            <person name="Auch B."/>
            <person name="Kono T."/>
            <person name="Mallez S."/>
            <person name="Zhang Y."/>
            <person name="Obille A."/>
            <person name="Becker A."/>
            <person name="Abrahante J.E."/>
            <person name="Garbe J."/>
            <person name="Badalamenti J.P."/>
            <person name="Herman A."/>
            <person name="Mangelson H."/>
            <person name="Liachko I."/>
            <person name="Sullivan S."/>
            <person name="Sone E.D."/>
            <person name="Koren S."/>
            <person name="Silverstein K.A.T."/>
            <person name="Beckman K.B."/>
            <person name="Gohl D.M."/>
        </authorList>
    </citation>
    <scope>NUCLEOTIDE SEQUENCE</scope>
    <source>
        <strain evidence="1">Duluth1</strain>
        <tissue evidence="1">Whole animal</tissue>
    </source>
</reference>
<gene>
    <name evidence="1" type="ORF">DPMN_107909</name>
</gene>
<proteinExistence type="predicted"/>
<dbReference type="EMBL" id="JAIWYP010000004">
    <property type="protein sequence ID" value="KAH3834579.1"/>
    <property type="molecule type" value="Genomic_DNA"/>
</dbReference>